<keyword evidence="2" id="KW-0472">Membrane</keyword>
<accession>A0A382PJ22</accession>
<sequence length="106" mass="11886">MLIFSSNQVFAEDGTKATVEIEEIIVQASWRTTKLEKVDASIFVIDQEVLIDQPVKHFEQLTLLIPNLNWAGGSSRPRYFQIRGIGERSGYEGTPNSSVGFIIDDI</sequence>
<dbReference type="Gene3D" id="2.40.170.20">
    <property type="entry name" value="TonB-dependent receptor, beta-barrel domain"/>
    <property type="match status" value="1"/>
</dbReference>
<dbReference type="EMBL" id="UINC01107420">
    <property type="protein sequence ID" value="SVC72780.1"/>
    <property type="molecule type" value="Genomic_DNA"/>
</dbReference>
<protein>
    <recommendedName>
        <fullName evidence="4">TonB-dependent receptor plug domain-containing protein</fullName>
    </recommendedName>
</protein>
<evidence type="ECO:0000313" key="5">
    <source>
        <dbReference type="EMBL" id="SVC72780.1"/>
    </source>
</evidence>
<organism evidence="5">
    <name type="scientific">marine metagenome</name>
    <dbReference type="NCBI Taxonomy" id="408172"/>
    <lineage>
        <taxon>unclassified sequences</taxon>
        <taxon>metagenomes</taxon>
        <taxon>ecological metagenomes</taxon>
    </lineage>
</organism>
<gene>
    <name evidence="5" type="ORF">METZ01_LOCUS325634</name>
</gene>
<proteinExistence type="predicted"/>
<evidence type="ECO:0000256" key="1">
    <source>
        <dbReference type="ARBA" id="ARBA00004442"/>
    </source>
</evidence>
<dbReference type="Pfam" id="PF07715">
    <property type="entry name" value="Plug"/>
    <property type="match status" value="1"/>
</dbReference>
<dbReference type="InterPro" id="IPR036942">
    <property type="entry name" value="Beta-barrel_TonB_sf"/>
</dbReference>
<feature type="non-terminal residue" evidence="5">
    <location>
        <position position="106"/>
    </location>
</feature>
<name>A0A382PJ22_9ZZZZ</name>
<evidence type="ECO:0000256" key="2">
    <source>
        <dbReference type="ARBA" id="ARBA00023136"/>
    </source>
</evidence>
<evidence type="ECO:0000259" key="4">
    <source>
        <dbReference type="Pfam" id="PF07715"/>
    </source>
</evidence>
<keyword evidence="3" id="KW-0998">Cell outer membrane</keyword>
<dbReference type="SUPFAM" id="SSF56935">
    <property type="entry name" value="Porins"/>
    <property type="match status" value="1"/>
</dbReference>
<reference evidence="5" key="1">
    <citation type="submission" date="2018-05" db="EMBL/GenBank/DDBJ databases">
        <authorList>
            <person name="Lanie J.A."/>
            <person name="Ng W.-L."/>
            <person name="Kazmierczak K.M."/>
            <person name="Andrzejewski T.M."/>
            <person name="Davidsen T.M."/>
            <person name="Wayne K.J."/>
            <person name="Tettelin H."/>
            <person name="Glass J.I."/>
            <person name="Rusch D."/>
            <person name="Podicherti R."/>
            <person name="Tsui H.-C.T."/>
            <person name="Winkler M.E."/>
        </authorList>
    </citation>
    <scope>NUCLEOTIDE SEQUENCE</scope>
</reference>
<dbReference type="AlphaFoldDB" id="A0A382PJ22"/>
<dbReference type="InterPro" id="IPR012910">
    <property type="entry name" value="Plug_dom"/>
</dbReference>
<comment type="subcellular location">
    <subcellularLocation>
        <location evidence="1">Cell outer membrane</location>
    </subcellularLocation>
</comment>
<dbReference type="GO" id="GO:0009279">
    <property type="term" value="C:cell outer membrane"/>
    <property type="evidence" value="ECO:0007669"/>
    <property type="project" value="UniProtKB-SubCell"/>
</dbReference>
<evidence type="ECO:0000256" key="3">
    <source>
        <dbReference type="ARBA" id="ARBA00023237"/>
    </source>
</evidence>
<feature type="domain" description="TonB-dependent receptor plug" evidence="4">
    <location>
        <begin position="35"/>
        <end position="105"/>
    </location>
</feature>